<dbReference type="Proteomes" id="UP000048841">
    <property type="component" value="Unassembled WGS sequence"/>
</dbReference>
<protein>
    <submittedName>
        <fullName evidence="12">Amino acid ABC transporter permease</fullName>
    </submittedName>
</protein>
<dbReference type="GeneID" id="31410183"/>
<comment type="subcellular location">
    <subcellularLocation>
        <location evidence="1">Cell inner membrane</location>
        <topology evidence="1">Multi-pass membrane protein</topology>
    </subcellularLocation>
    <subcellularLocation>
        <location evidence="10">Cell membrane</location>
        <topology evidence="10">Multi-pass membrane protein</topology>
    </subcellularLocation>
</comment>
<evidence type="ECO:0000256" key="2">
    <source>
        <dbReference type="ARBA" id="ARBA00010072"/>
    </source>
</evidence>
<evidence type="ECO:0000256" key="10">
    <source>
        <dbReference type="RuleBase" id="RU363032"/>
    </source>
</evidence>
<dbReference type="AlphaFoldDB" id="A0A0E1ND05"/>
<name>A0A0E1ND05_YEREN</name>
<dbReference type="PANTHER" id="PTHR30614">
    <property type="entry name" value="MEMBRANE COMPONENT OF AMINO ACID ABC TRANSPORTER"/>
    <property type="match status" value="1"/>
</dbReference>
<accession>A0A0E1ND05</accession>
<reference evidence="12 16" key="2">
    <citation type="submission" date="2015-03" db="EMBL/GenBank/DDBJ databases">
        <authorList>
            <person name="Murphy D."/>
        </authorList>
    </citation>
    <scope>NUCLEOTIDE SEQUENCE [LARGE SCALE GENOMIC DNA]</scope>
    <source>
        <strain evidence="12 16">IP26249</strain>
    </source>
</reference>
<keyword evidence="15" id="KW-1185">Reference proteome</keyword>
<dbReference type="Gene3D" id="1.10.3720.10">
    <property type="entry name" value="MetI-like"/>
    <property type="match status" value="1"/>
</dbReference>
<dbReference type="EMBL" id="CP068146">
    <property type="protein sequence ID" value="QQU45891.1"/>
    <property type="molecule type" value="Genomic_DNA"/>
</dbReference>
<keyword evidence="4" id="KW-1003">Cell membrane</keyword>
<dbReference type="GO" id="GO:0022857">
    <property type="term" value="F:transmembrane transporter activity"/>
    <property type="evidence" value="ECO:0007669"/>
    <property type="project" value="InterPro"/>
</dbReference>
<keyword evidence="7" id="KW-0029">Amino-acid transport</keyword>
<dbReference type="Pfam" id="PF00528">
    <property type="entry name" value="BPD_transp_1"/>
    <property type="match status" value="1"/>
</dbReference>
<dbReference type="CDD" id="cd06261">
    <property type="entry name" value="TM_PBP2"/>
    <property type="match status" value="1"/>
</dbReference>
<evidence type="ECO:0000256" key="9">
    <source>
        <dbReference type="ARBA" id="ARBA00023136"/>
    </source>
</evidence>
<evidence type="ECO:0000256" key="5">
    <source>
        <dbReference type="ARBA" id="ARBA00022519"/>
    </source>
</evidence>
<dbReference type="InterPro" id="IPR043429">
    <property type="entry name" value="ArtM/GltK/GlnP/TcyL/YhdX-like"/>
</dbReference>
<evidence type="ECO:0000313" key="13">
    <source>
        <dbReference type="EMBL" id="CNE44938.1"/>
    </source>
</evidence>
<evidence type="ECO:0000313" key="12">
    <source>
        <dbReference type="EMBL" id="CFQ68441.1"/>
    </source>
</evidence>
<dbReference type="KEGG" id="yet:CH48_2598"/>
<gene>
    <name evidence="12" type="primary">tcyB</name>
    <name evidence="12" type="ORF">ERS137941_03010</name>
    <name evidence="13" type="ORF">ERS137959_03810</name>
    <name evidence="14" type="ORF">I6I39_12955</name>
</gene>
<evidence type="ECO:0000259" key="11">
    <source>
        <dbReference type="PROSITE" id="PS50928"/>
    </source>
</evidence>
<dbReference type="Proteomes" id="UP000595309">
    <property type="component" value="Chromosome"/>
</dbReference>
<dbReference type="InterPro" id="IPR000515">
    <property type="entry name" value="MetI-like"/>
</dbReference>
<evidence type="ECO:0000313" key="17">
    <source>
        <dbReference type="Proteomes" id="UP000595309"/>
    </source>
</evidence>
<dbReference type="RefSeq" id="WP_005164993.1">
    <property type="nucleotide sequence ID" value="NZ_CGBC01000059.1"/>
</dbReference>
<evidence type="ECO:0000256" key="4">
    <source>
        <dbReference type="ARBA" id="ARBA00022475"/>
    </source>
</evidence>
<sequence>MTYQLNFSALWPYLPELLSGLLITIELTAIATLGGIALGIVGAAIRCSHTSRLDKVILRRVWGGYVEIVRNTPFVVQLFFIVFGLPALGLKLSAGQAAVLAMTINLGAYSTEIIRAGIQASAKGQWEAGRVLGLSRSQTFFRVILPPSLQRIYPALVSQCIIVMLGSAVVSQVSFEELTFAANLIQSRTFLSFEVYLVTTLLYLLLSIAMRQLLLAAGRRFFGSRAS</sequence>
<proteinExistence type="inferred from homology"/>
<evidence type="ECO:0000313" key="14">
    <source>
        <dbReference type="EMBL" id="QQU45891.1"/>
    </source>
</evidence>
<feature type="domain" description="ABC transmembrane type-1" evidence="11">
    <location>
        <begin position="21"/>
        <end position="214"/>
    </location>
</feature>
<evidence type="ECO:0000256" key="3">
    <source>
        <dbReference type="ARBA" id="ARBA00022448"/>
    </source>
</evidence>
<keyword evidence="5" id="KW-0997">Cell inner membrane</keyword>
<evidence type="ECO:0000313" key="15">
    <source>
        <dbReference type="Proteomes" id="UP000041601"/>
    </source>
</evidence>
<organism evidence="12 16">
    <name type="scientific">Yersinia enterocolitica</name>
    <dbReference type="NCBI Taxonomy" id="630"/>
    <lineage>
        <taxon>Bacteria</taxon>
        <taxon>Pseudomonadati</taxon>
        <taxon>Pseudomonadota</taxon>
        <taxon>Gammaproteobacteria</taxon>
        <taxon>Enterobacterales</taxon>
        <taxon>Yersiniaceae</taxon>
        <taxon>Yersinia</taxon>
    </lineage>
</organism>
<dbReference type="EMBL" id="CPXJ01000058">
    <property type="protein sequence ID" value="CNE44938.1"/>
    <property type="molecule type" value="Genomic_DNA"/>
</dbReference>
<evidence type="ECO:0000256" key="1">
    <source>
        <dbReference type="ARBA" id="ARBA00004429"/>
    </source>
</evidence>
<dbReference type="Proteomes" id="UP000041601">
    <property type="component" value="Unassembled WGS sequence"/>
</dbReference>
<dbReference type="InterPro" id="IPR010065">
    <property type="entry name" value="AA_ABC_transptr_permease_3TM"/>
</dbReference>
<evidence type="ECO:0000256" key="7">
    <source>
        <dbReference type="ARBA" id="ARBA00022970"/>
    </source>
</evidence>
<reference evidence="14 17" key="3">
    <citation type="submission" date="2021-01" db="EMBL/GenBank/DDBJ databases">
        <title>FDA dAtabase for Regulatory Grade micrObial Sequences (FDA-ARGOS): Supporting development and validation of Infectious Disease Dx tests.</title>
        <authorList>
            <person name="Blissenbach B."/>
            <person name="Krut O."/>
            <person name="Tallon L."/>
            <person name="Sadzewicz L."/>
            <person name="Zhao X."/>
            <person name="Boylan J."/>
            <person name="Ott S."/>
            <person name="Bowen H."/>
            <person name="Vavikolanu K."/>
            <person name="Mehta A."/>
            <person name="Aluvathingal J."/>
            <person name="Nadendla S."/>
            <person name="Yan Y."/>
            <person name="Sichtig H."/>
        </authorList>
    </citation>
    <scope>NUCLEOTIDE SEQUENCE [LARGE SCALE GENOMIC DNA]</scope>
    <source>
        <strain evidence="14 17">FDAARGOS_1082</strain>
    </source>
</reference>
<feature type="transmembrane region" description="Helical" evidence="10">
    <location>
        <begin position="195"/>
        <end position="217"/>
    </location>
</feature>
<dbReference type="EMBL" id="CGBR01000023">
    <property type="protein sequence ID" value="CFQ68441.1"/>
    <property type="molecule type" value="Genomic_DNA"/>
</dbReference>
<evidence type="ECO:0000256" key="6">
    <source>
        <dbReference type="ARBA" id="ARBA00022692"/>
    </source>
</evidence>
<keyword evidence="9 10" id="KW-0472">Membrane</keyword>
<reference evidence="13 15" key="1">
    <citation type="submission" date="2015-03" db="EMBL/GenBank/DDBJ databases">
        <authorList>
            <consortium name="Pathogen Informatics"/>
            <person name="Murphy D."/>
        </authorList>
    </citation>
    <scope>NUCLEOTIDE SEQUENCE [LARGE SCALE GENOMIC DNA]</scope>
    <source>
        <strain evidence="13 15">IP05342</strain>
    </source>
</reference>
<feature type="transmembrane region" description="Helical" evidence="10">
    <location>
        <begin position="20"/>
        <end position="47"/>
    </location>
</feature>
<keyword evidence="3 10" id="KW-0813">Transport</keyword>
<dbReference type="OMA" id="GSAVCSQ"/>
<comment type="similarity">
    <text evidence="2">Belongs to the binding-protein-dependent transport system permease family. HisMQ subfamily.</text>
</comment>
<dbReference type="PATRIC" id="fig|630.129.peg.931"/>
<evidence type="ECO:0000313" key="16">
    <source>
        <dbReference type="Proteomes" id="UP000048841"/>
    </source>
</evidence>
<dbReference type="PANTHER" id="PTHR30614:SF35">
    <property type="entry name" value="ABC TRANSPORTER PERMEASE PROTEIN"/>
    <property type="match status" value="1"/>
</dbReference>
<dbReference type="NCBIfam" id="TIGR01726">
    <property type="entry name" value="HEQRo_perm_3TM"/>
    <property type="match status" value="1"/>
</dbReference>
<dbReference type="PROSITE" id="PS50928">
    <property type="entry name" value="ABC_TM1"/>
    <property type="match status" value="1"/>
</dbReference>
<keyword evidence="8 10" id="KW-1133">Transmembrane helix</keyword>
<dbReference type="GO" id="GO:0043190">
    <property type="term" value="C:ATP-binding cassette (ABC) transporter complex"/>
    <property type="evidence" value="ECO:0007669"/>
    <property type="project" value="InterPro"/>
</dbReference>
<dbReference type="SUPFAM" id="SSF161098">
    <property type="entry name" value="MetI-like"/>
    <property type="match status" value="1"/>
</dbReference>
<keyword evidence="6 10" id="KW-0812">Transmembrane</keyword>
<evidence type="ECO:0000256" key="8">
    <source>
        <dbReference type="ARBA" id="ARBA00022989"/>
    </source>
</evidence>
<dbReference type="InterPro" id="IPR035906">
    <property type="entry name" value="MetI-like_sf"/>
</dbReference>
<dbReference type="GO" id="GO:0006865">
    <property type="term" value="P:amino acid transport"/>
    <property type="evidence" value="ECO:0007669"/>
    <property type="project" value="UniProtKB-KW"/>
</dbReference>